<dbReference type="EMBL" id="RBXP01000018">
    <property type="protein sequence ID" value="RKT50396.1"/>
    <property type="molecule type" value="Genomic_DNA"/>
</dbReference>
<keyword evidence="3 4" id="KW-0574">Periplasm</keyword>
<evidence type="ECO:0000313" key="7">
    <source>
        <dbReference type="Proteomes" id="UP000270626"/>
    </source>
</evidence>
<dbReference type="Pfam" id="PF17656">
    <property type="entry name" value="ChapFlgA_N"/>
    <property type="match status" value="1"/>
</dbReference>
<feature type="signal peptide" evidence="4">
    <location>
        <begin position="1"/>
        <end position="24"/>
    </location>
</feature>
<keyword evidence="6" id="KW-0969">Cilium</keyword>
<dbReference type="CDD" id="cd11614">
    <property type="entry name" value="SAF_CpaB_FlgA_like"/>
    <property type="match status" value="1"/>
</dbReference>
<dbReference type="Gene3D" id="2.30.30.760">
    <property type="match status" value="1"/>
</dbReference>
<protein>
    <recommendedName>
        <fullName evidence="4">Flagella basal body P-ring formation protein FlgA</fullName>
    </recommendedName>
</protein>
<keyword evidence="4" id="KW-1005">Bacterial flagellum biogenesis</keyword>
<comment type="subcellular location">
    <subcellularLocation>
        <location evidence="1 4">Periplasm</location>
    </subcellularLocation>
</comment>
<dbReference type="PANTHER" id="PTHR36307">
    <property type="entry name" value="FLAGELLA BASAL BODY P-RING FORMATION PROTEIN FLGA"/>
    <property type="match status" value="1"/>
</dbReference>
<name>A0A495VLY7_9RHOO</name>
<feature type="domain" description="SAF" evidence="5">
    <location>
        <begin position="105"/>
        <end position="167"/>
    </location>
</feature>
<dbReference type="SMART" id="SM00858">
    <property type="entry name" value="SAF"/>
    <property type="match status" value="1"/>
</dbReference>
<dbReference type="Gene3D" id="3.90.1210.10">
    <property type="entry name" value="Antifreeze-like/N-acetylneuraminic acid synthase C-terminal domain"/>
    <property type="match status" value="1"/>
</dbReference>
<organism evidence="6 7">
    <name type="scientific">Azonexus fungiphilus</name>
    <dbReference type="NCBI Taxonomy" id="146940"/>
    <lineage>
        <taxon>Bacteria</taxon>
        <taxon>Pseudomonadati</taxon>
        <taxon>Pseudomonadota</taxon>
        <taxon>Betaproteobacteria</taxon>
        <taxon>Rhodocyclales</taxon>
        <taxon>Azonexaceae</taxon>
        <taxon>Azonexus</taxon>
    </lineage>
</organism>
<reference evidence="6 7" key="1">
    <citation type="submission" date="2018-10" db="EMBL/GenBank/DDBJ databases">
        <title>Genomic Encyclopedia of Type Strains, Phase IV (KMG-IV): sequencing the most valuable type-strain genomes for metagenomic binning, comparative biology and taxonomic classification.</title>
        <authorList>
            <person name="Goeker M."/>
        </authorList>
    </citation>
    <scope>NUCLEOTIDE SEQUENCE [LARGE SCALE GENOMIC DNA]</scope>
    <source>
        <strain evidence="6 7">DSM 23841</strain>
    </source>
</reference>
<proteinExistence type="inferred from homology"/>
<dbReference type="NCBIfam" id="TIGR03170">
    <property type="entry name" value="flgA_cterm"/>
    <property type="match status" value="1"/>
</dbReference>
<gene>
    <name evidence="6" type="ORF">DFR40_2955</name>
</gene>
<comment type="similarity">
    <text evidence="4">Belongs to the FlgA family.</text>
</comment>
<comment type="function">
    <text evidence="4">Involved in the assembly process of the P-ring formation. It may associate with FlgF on the rod constituting a structure essential for the P-ring assembly or may act as a modulator protein for the P-ring assembly.</text>
</comment>
<dbReference type="PANTHER" id="PTHR36307:SF1">
    <property type="entry name" value="FLAGELLA BASAL BODY P-RING FORMATION PROTEIN FLGA"/>
    <property type="match status" value="1"/>
</dbReference>
<comment type="caution">
    <text evidence="6">The sequence shown here is derived from an EMBL/GenBank/DDBJ whole genome shotgun (WGS) entry which is preliminary data.</text>
</comment>
<evidence type="ECO:0000256" key="2">
    <source>
        <dbReference type="ARBA" id="ARBA00022729"/>
    </source>
</evidence>
<evidence type="ECO:0000259" key="5">
    <source>
        <dbReference type="SMART" id="SM00858"/>
    </source>
</evidence>
<keyword evidence="2 4" id="KW-0732">Signal</keyword>
<dbReference type="GO" id="GO:0042597">
    <property type="term" value="C:periplasmic space"/>
    <property type="evidence" value="ECO:0007669"/>
    <property type="project" value="UniProtKB-SubCell"/>
</dbReference>
<evidence type="ECO:0000256" key="3">
    <source>
        <dbReference type="ARBA" id="ARBA00022764"/>
    </source>
</evidence>
<evidence type="ECO:0000256" key="4">
    <source>
        <dbReference type="RuleBase" id="RU362063"/>
    </source>
</evidence>
<dbReference type="InterPro" id="IPR013974">
    <property type="entry name" value="SAF"/>
</dbReference>
<dbReference type="InterPro" id="IPR039246">
    <property type="entry name" value="Flagellar_FlgA"/>
</dbReference>
<keyword evidence="6" id="KW-0966">Cell projection</keyword>
<dbReference type="Proteomes" id="UP000270626">
    <property type="component" value="Unassembled WGS sequence"/>
</dbReference>
<dbReference type="InterPro" id="IPR041231">
    <property type="entry name" value="FlgA_N"/>
</dbReference>
<accession>A0A495VLY7</accession>
<dbReference type="Pfam" id="PF13144">
    <property type="entry name" value="ChapFlgA"/>
    <property type="match status" value="1"/>
</dbReference>
<keyword evidence="6" id="KW-0282">Flagellum</keyword>
<feature type="chain" id="PRO_5019617249" description="Flagella basal body P-ring formation protein FlgA" evidence="4">
    <location>
        <begin position="25"/>
        <end position="229"/>
    </location>
</feature>
<dbReference type="InterPro" id="IPR017585">
    <property type="entry name" value="SAF_FlgA"/>
</dbReference>
<dbReference type="AlphaFoldDB" id="A0A495VLY7"/>
<sequence length="229" mass="24266">MGHNCFMIIRGILFSLFAAGTLWADDSQGIRSAAEQQARLVAAGQQGDISVEADPVDSSNLPSCNRLEAYTPPNTRSIGRIHVGIRCIEGANWNILVPVRISVIAEYITTRRALIAGRTLQAGDLNRQRGDLGRLPAGTVLSPEQAVGKVLRNSVGAGQPLRSNQLQAPLVVRQGQNVRVVSQGPGFAVKADGKAINNAASGELVRVRMPTGKTVSGIAQEDGSILLQN</sequence>
<evidence type="ECO:0000256" key="1">
    <source>
        <dbReference type="ARBA" id="ARBA00004418"/>
    </source>
</evidence>
<dbReference type="GO" id="GO:0044780">
    <property type="term" value="P:bacterial-type flagellum assembly"/>
    <property type="evidence" value="ECO:0007669"/>
    <property type="project" value="InterPro"/>
</dbReference>
<keyword evidence="7" id="KW-1185">Reference proteome</keyword>
<evidence type="ECO:0000313" key="6">
    <source>
        <dbReference type="EMBL" id="RKT50396.1"/>
    </source>
</evidence>